<keyword evidence="3" id="KW-0406">Ion transport</keyword>
<dbReference type="Pfam" id="PF01990">
    <property type="entry name" value="ATP-synt_F"/>
    <property type="match status" value="1"/>
</dbReference>
<evidence type="ECO:0000256" key="3">
    <source>
        <dbReference type="ARBA" id="ARBA00023065"/>
    </source>
</evidence>
<name>A0A7C6A7M7_UNCW3</name>
<sequence length="113" mass="12520">MPNQLPEANRRLLKATNVCVIGARDSILPFKALGVEIIPMVAGPKVTEQVEPLLANKTVIFFTPELFPYLQPLMEKARKQPTPCFVALPTTKEEISIQRLKKLVARAVGAELI</sequence>
<dbReference type="EMBL" id="DTLI01000005">
    <property type="protein sequence ID" value="HHS51250.1"/>
    <property type="molecule type" value="Genomic_DNA"/>
</dbReference>
<dbReference type="InterPro" id="IPR008218">
    <property type="entry name" value="ATPase_V1-cplx_f_g_su"/>
</dbReference>
<evidence type="ECO:0008006" key="5">
    <source>
        <dbReference type="Google" id="ProtNLM"/>
    </source>
</evidence>
<dbReference type="AlphaFoldDB" id="A0A7C6A7M7"/>
<dbReference type="InterPro" id="IPR036906">
    <property type="entry name" value="ATPase_V1_fsu_sf"/>
</dbReference>
<comment type="similarity">
    <text evidence="1">Belongs to the V-ATPase F subunit family.</text>
</comment>
<keyword evidence="2" id="KW-0813">Transport</keyword>
<proteinExistence type="inferred from homology"/>
<dbReference type="SUPFAM" id="SSF159468">
    <property type="entry name" value="AtpF-like"/>
    <property type="match status" value="1"/>
</dbReference>
<accession>A0A7C6A7M7</accession>
<comment type="caution">
    <text evidence="4">The sequence shown here is derived from an EMBL/GenBank/DDBJ whole genome shotgun (WGS) entry which is preliminary data.</text>
</comment>
<evidence type="ECO:0000313" key="4">
    <source>
        <dbReference type="EMBL" id="HHS51250.1"/>
    </source>
</evidence>
<organism evidence="4">
    <name type="scientific">candidate division WOR-3 bacterium</name>
    <dbReference type="NCBI Taxonomy" id="2052148"/>
    <lineage>
        <taxon>Bacteria</taxon>
        <taxon>Bacteria division WOR-3</taxon>
    </lineage>
</organism>
<reference evidence="4" key="1">
    <citation type="journal article" date="2020" name="mSystems">
        <title>Genome- and Community-Level Interaction Insights into Carbon Utilization and Element Cycling Functions of Hydrothermarchaeota in Hydrothermal Sediment.</title>
        <authorList>
            <person name="Zhou Z."/>
            <person name="Liu Y."/>
            <person name="Xu W."/>
            <person name="Pan J."/>
            <person name="Luo Z.H."/>
            <person name="Li M."/>
        </authorList>
    </citation>
    <scope>NUCLEOTIDE SEQUENCE [LARGE SCALE GENOMIC DNA]</scope>
    <source>
        <strain evidence="4">SpSt-876</strain>
    </source>
</reference>
<evidence type="ECO:0000256" key="2">
    <source>
        <dbReference type="ARBA" id="ARBA00022448"/>
    </source>
</evidence>
<dbReference type="Gene3D" id="3.40.50.10580">
    <property type="entry name" value="ATPase, V1 complex, subunit F"/>
    <property type="match status" value="1"/>
</dbReference>
<protein>
    <recommendedName>
        <fullName evidence="5">V-type ATP synthase subunit F</fullName>
    </recommendedName>
</protein>
<evidence type="ECO:0000256" key="1">
    <source>
        <dbReference type="ARBA" id="ARBA00010148"/>
    </source>
</evidence>
<dbReference type="GO" id="GO:0046961">
    <property type="term" value="F:proton-transporting ATPase activity, rotational mechanism"/>
    <property type="evidence" value="ECO:0007669"/>
    <property type="project" value="InterPro"/>
</dbReference>
<gene>
    <name evidence="4" type="ORF">ENW73_00075</name>
</gene>